<accession>A0A2J7R2H2</accession>
<evidence type="ECO:0000313" key="2">
    <source>
        <dbReference type="EMBL" id="PNF35038.1"/>
    </source>
</evidence>
<feature type="coiled-coil region" evidence="1">
    <location>
        <begin position="74"/>
        <end position="208"/>
    </location>
</feature>
<evidence type="ECO:0000313" key="3">
    <source>
        <dbReference type="Proteomes" id="UP000235965"/>
    </source>
</evidence>
<comment type="caution">
    <text evidence="2">The sequence shown here is derived from an EMBL/GenBank/DDBJ whole genome shotgun (WGS) entry which is preliminary data.</text>
</comment>
<reference evidence="2 3" key="1">
    <citation type="submission" date="2017-12" db="EMBL/GenBank/DDBJ databases">
        <title>Hemimetabolous genomes reveal molecular basis of termite eusociality.</title>
        <authorList>
            <person name="Harrison M.C."/>
            <person name="Jongepier E."/>
            <person name="Robertson H.M."/>
            <person name="Arning N."/>
            <person name="Bitard-Feildel T."/>
            <person name="Chao H."/>
            <person name="Childers C.P."/>
            <person name="Dinh H."/>
            <person name="Doddapaneni H."/>
            <person name="Dugan S."/>
            <person name="Gowin J."/>
            <person name="Greiner C."/>
            <person name="Han Y."/>
            <person name="Hu H."/>
            <person name="Hughes D.S.T."/>
            <person name="Huylmans A.-K."/>
            <person name="Kemena C."/>
            <person name="Kremer L.P.M."/>
            <person name="Lee S.L."/>
            <person name="Lopez-Ezquerra A."/>
            <person name="Mallet L."/>
            <person name="Monroy-Kuhn J.M."/>
            <person name="Moser A."/>
            <person name="Murali S.C."/>
            <person name="Muzny D.M."/>
            <person name="Otani S."/>
            <person name="Piulachs M.-D."/>
            <person name="Poelchau M."/>
            <person name="Qu J."/>
            <person name="Schaub F."/>
            <person name="Wada-Katsumata A."/>
            <person name="Worley K.C."/>
            <person name="Xie Q."/>
            <person name="Ylla G."/>
            <person name="Poulsen M."/>
            <person name="Gibbs R.A."/>
            <person name="Schal C."/>
            <person name="Richards S."/>
            <person name="Belles X."/>
            <person name="Korb J."/>
            <person name="Bornberg-Bauer E."/>
        </authorList>
    </citation>
    <scope>NUCLEOTIDE SEQUENCE [LARGE SCALE GENOMIC DNA]</scope>
    <source>
        <tissue evidence="2">Whole body</tissue>
    </source>
</reference>
<evidence type="ECO:0000256" key="1">
    <source>
        <dbReference type="SAM" id="Coils"/>
    </source>
</evidence>
<organism evidence="2 3">
    <name type="scientific">Cryptotermes secundus</name>
    <dbReference type="NCBI Taxonomy" id="105785"/>
    <lineage>
        <taxon>Eukaryota</taxon>
        <taxon>Metazoa</taxon>
        <taxon>Ecdysozoa</taxon>
        <taxon>Arthropoda</taxon>
        <taxon>Hexapoda</taxon>
        <taxon>Insecta</taxon>
        <taxon>Pterygota</taxon>
        <taxon>Neoptera</taxon>
        <taxon>Polyneoptera</taxon>
        <taxon>Dictyoptera</taxon>
        <taxon>Blattodea</taxon>
        <taxon>Blattoidea</taxon>
        <taxon>Termitoidae</taxon>
        <taxon>Kalotermitidae</taxon>
        <taxon>Cryptotermitinae</taxon>
        <taxon>Cryptotermes</taxon>
    </lineage>
</organism>
<dbReference type="OrthoDB" id="2121607at2759"/>
<name>A0A2J7R2H2_9NEOP</name>
<protein>
    <submittedName>
        <fullName evidence="2">Uncharacterized protein</fullName>
    </submittedName>
</protein>
<feature type="non-terminal residue" evidence="2">
    <location>
        <position position="343"/>
    </location>
</feature>
<proteinExistence type="predicted"/>
<gene>
    <name evidence="2" type="ORF">B7P43_G11819</name>
</gene>
<dbReference type="InParanoid" id="A0A2J7R2H2"/>
<keyword evidence="3" id="KW-1185">Reference proteome</keyword>
<dbReference type="AlphaFoldDB" id="A0A2J7R2H2"/>
<dbReference type="EMBL" id="NEVH01007830">
    <property type="protein sequence ID" value="PNF35038.1"/>
    <property type="molecule type" value="Genomic_DNA"/>
</dbReference>
<keyword evidence="1" id="KW-0175">Coiled coil</keyword>
<dbReference type="Proteomes" id="UP000235965">
    <property type="component" value="Unassembled WGS sequence"/>
</dbReference>
<sequence length="343" mass="40050">MESHNGLLEVNEMQQIVEMYKQKLHEIQSELAIALMMQKEHSADVEAIQKKYDIDQAAAVLREKDLEGKFSLTVKELSEKIILLEKEKKSEEDTHKIEIKEMECKVKQMEQHLEEVLDARNSDELRELQLENEALQEKAVELHIQCQQIKDENIQLTTKIAELTSDLSEANACLAVKQEDLASCKNCLMSAQAELAITKTELEVLKSNPQPKGQKGNSLFAEVEDKRLDMKKRLDAVLHKYRHLKKMYMDKCAEDNRISAEFVFLRRKCDQILLEIQIQEKQLTDSYKTRIKNLEEQVQKLQRQQKPPYIINNTDNATMKFVETYIESTSNETLFRTQHELQR</sequence>
<dbReference type="STRING" id="105785.A0A2J7R2H2"/>